<reference evidence="1 2" key="1">
    <citation type="submission" date="2022-09" db="EMBL/GenBank/DDBJ databases">
        <authorList>
            <person name="Palmer J.M."/>
        </authorList>
    </citation>
    <scope>NUCLEOTIDE SEQUENCE [LARGE SCALE GENOMIC DNA]</scope>
    <source>
        <strain evidence="1 2">DSM 7382</strain>
    </source>
</reference>
<accession>A0AAW0G558</accession>
<proteinExistence type="predicted"/>
<gene>
    <name evidence="1" type="ORF">QCA50_012085</name>
</gene>
<keyword evidence="2" id="KW-1185">Reference proteome</keyword>
<evidence type="ECO:0000313" key="1">
    <source>
        <dbReference type="EMBL" id="KAK7684841.1"/>
    </source>
</evidence>
<dbReference type="Proteomes" id="UP001385951">
    <property type="component" value="Unassembled WGS sequence"/>
</dbReference>
<dbReference type="AlphaFoldDB" id="A0AAW0G558"/>
<evidence type="ECO:0000313" key="2">
    <source>
        <dbReference type="Proteomes" id="UP001385951"/>
    </source>
</evidence>
<sequence length="129" mass="14101">MEMSSWQPSLIPTSTLLTSINPTHTLGLMATYTSAAAKLSTETGRNQLITLSRQFRGAQASLAVISGEQLTATATDDQVKAHATQLIFNNTLNLKSLEWEENLINQRITEETKTTLTIANSSAKHPDTR</sequence>
<organism evidence="1 2">
    <name type="scientific">Cerrena zonata</name>
    <dbReference type="NCBI Taxonomy" id="2478898"/>
    <lineage>
        <taxon>Eukaryota</taxon>
        <taxon>Fungi</taxon>
        <taxon>Dikarya</taxon>
        <taxon>Basidiomycota</taxon>
        <taxon>Agaricomycotina</taxon>
        <taxon>Agaricomycetes</taxon>
        <taxon>Polyporales</taxon>
        <taxon>Cerrenaceae</taxon>
        <taxon>Cerrena</taxon>
    </lineage>
</organism>
<dbReference type="EMBL" id="JASBNA010000023">
    <property type="protein sequence ID" value="KAK7684841.1"/>
    <property type="molecule type" value="Genomic_DNA"/>
</dbReference>
<protein>
    <submittedName>
        <fullName evidence="1">Uncharacterized protein</fullName>
    </submittedName>
</protein>
<comment type="caution">
    <text evidence="1">The sequence shown here is derived from an EMBL/GenBank/DDBJ whole genome shotgun (WGS) entry which is preliminary data.</text>
</comment>
<name>A0AAW0G558_9APHY</name>